<proteinExistence type="predicted"/>
<organism evidence="4 5">
    <name type="scientific">Candidatus Brocadia carolinensis</name>
    <dbReference type="NCBI Taxonomy" id="1004156"/>
    <lineage>
        <taxon>Bacteria</taxon>
        <taxon>Pseudomonadati</taxon>
        <taxon>Planctomycetota</taxon>
        <taxon>Candidatus Brocadiia</taxon>
        <taxon>Candidatus Brocadiales</taxon>
        <taxon>Candidatus Brocadiaceae</taxon>
        <taxon>Candidatus Brocadia</taxon>
    </lineage>
</organism>
<name>A0A1V4AXV3_9BACT</name>
<dbReference type="Proteomes" id="UP000189681">
    <property type="component" value="Unassembled WGS sequence"/>
</dbReference>
<dbReference type="InterPro" id="IPR016181">
    <property type="entry name" value="Acyl_CoA_acyltransferase"/>
</dbReference>
<comment type="caution">
    <text evidence="4">The sequence shown here is derived from an EMBL/GenBank/DDBJ whole genome shotgun (WGS) entry which is preliminary data.</text>
</comment>
<sequence length="175" mass="19818">MPMSKSRHHPPIRLRIAIPQDIDSILGLETSCFDRTEEMFNRRQIQRLISNPRATVVVAERKGVAMGWAAGVLRHHHQHQSGRLYAIAVHPNAQGKRIGYKLIDHILHSLTTHGAQRIFLEVHAENQKAMNLYHKLGFIVQGHLADYYGAGHHGIRMMCPGTSTPHPQKLNRTKA</sequence>
<protein>
    <recommendedName>
        <fullName evidence="3">N-acetyltransferase domain-containing protein</fullName>
    </recommendedName>
</protein>
<keyword evidence="1" id="KW-0808">Transferase</keyword>
<dbReference type="Pfam" id="PF00583">
    <property type="entry name" value="Acetyltransf_1"/>
    <property type="match status" value="1"/>
</dbReference>
<dbReference type="AlphaFoldDB" id="A0A1V4AXV3"/>
<evidence type="ECO:0000313" key="4">
    <source>
        <dbReference type="EMBL" id="OOP57946.1"/>
    </source>
</evidence>
<feature type="domain" description="N-acetyltransferase" evidence="3">
    <location>
        <begin position="12"/>
        <end position="162"/>
    </location>
</feature>
<dbReference type="Gene3D" id="3.40.630.30">
    <property type="match status" value="1"/>
</dbReference>
<accession>A0A1V4AXV3</accession>
<dbReference type="CDD" id="cd04301">
    <property type="entry name" value="NAT_SF"/>
    <property type="match status" value="1"/>
</dbReference>
<keyword evidence="2" id="KW-0012">Acyltransferase</keyword>
<reference evidence="4 5" key="1">
    <citation type="journal article" date="2017" name="Water Res.">
        <title>Discovery and metagenomic analysis of an anammox bacterial enrichment related to Candidatus "Brocadia caroliniensis" in a full-scale glycerol-fed nitritation-denitritation separate centrate treatment process.</title>
        <authorList>
            <person name="Park H."/>
            <person name="Brotto A.C."/>
            <person name="van Loosdrecht M.C."/>
            <person name="Chandran K."/>
        </authorList>
    </citation>
    <scope>NUCLEOTIDE SEQUENCE [LARGE SCALE GENOMIC DNA]</scope>
    <source>
        <strain evidence="4">26THWARD</strain>
    </source>
</reference>
<evidence type="ECO:0000313" key="5">
    <source>
        <dbReference type="Proteomes" id="UP000189681"/>
    </source>
</evidence>
<dbReference type="PROSITE" id="PS51186">
    <property type="entry name" value="GNAT"/>
    <property type="match status" value="1"/>
</dbReference>
<dbReference type="PANTHER" id="PTHR43877">
    <property type="entry name" value="AMINOALKYLPHOSPHONATE N-ACETYLTRANSFERASE-RELATED-RELATED"/>
    <property type="match status" value="1"/>
</dbReference>
<evidence type="ECO:0000256" key="2">
    <source>
        <dbReference type="ARBA" id="ARBA00023315"/>
    </source>
</evidence>
<dbReference type="SUPFAM" id="SSF55729">
    <property type="entry name" value="Acyl-CoA N-acyltransferases (Nat)"/>
    <property type="match status" value="1"/>
</dbReference>
<evidence type="ECO:0000256" key="1">
    <source>
        <dbReference type="ARBA" id="ARBA00022679"/>
    </source>
</evidence>
<dbReference type="EMBL" id="AYTS01000006">
    <property type="protein sequence ID" value="OOP57946.1"/>
    <property type="molecule type" value="Genomic_DNA"/>
</dbReference>
<dbReference type="STRING" id="1004156.AYP45_00625"/>
<dbReference type="InterPro" id="IPR000182">
    <property type="entry name" value="GNAT_dom"/>
</dbReference>
<evidence type="ECO:0000259" key="3">
    <source>
        <dbReference type="PROSITE" id="PS51186"/>
    </source>
</evidence>
<gene>
    <name evidence="4" type="ORF">AYP45_00625</name>
</gene>
<dbReference type="GO" id="GO:0016747">
    <property type="term" value="F:acyltransferase activity, transferring groups other than amino-acyl groups"/>
    <property type="evidence" value="ECO:0007669"/>
    <property type="project" value="InterPro"/>
</dbReference>
<dbReference type="InterPro" id="IPR050832">
    <property type="entry name" value="Bact_Acetyltransf"/>
</dbReference>